<keyword evidence="7" id="KW-0418">Kinase</keyword>
<dbReference type="SUPFAM" id="SSF55785">
    <property type="entry name" value="PYP-like sensor domain (PAS domain)"/>
    <property type="match status" value="1"/>
</dbReference>
<evidence type="ECO:0000256" key="9">
    <source>
        <dbReference type="ARBA" id="ARBA00023012"/>
    </source>
</evidence>
<evidence type="ECO:0000256" key="7">
    <source>
        <dbReference type="ARBA" id="ARBA00022777"/>
    </source>
</evidence>
<evidence type="ECO:0000259" key="15">
    <source>
        <dbReference type="PROSITE" id="PS50839"/>
    </source>
</evidence>
<dbReference type="PROSITE" id="PS50112">
    <property type="entry name" value="PAS"/>
    <property type="match status" value="1"/>
</dbReference>
<sequence>MKKTPQFKISLKKLFLPLLLFMIFFILTGFAWYKTKEILNLEKEEKFIAIVTETHIHIQESIDKYINILYGMRGLFAASQKVDRNDFRAYVNSLSIEEKFPGIQALEFIARVPLEDKETFMQDVRDDIEGMISEGYPDFIIYPEGEREEYFVVTYIEPFKGNEEAFGFDLFSNPARKMALEEARDTNTPVTTAPIRLVQEKEEQAGFLIFLPLYEEGISIKTVQERREALNGFVLAVFRASDFFESLLSVFPESQNLHVEAVDESGSILFVRKDFEHKVVPEFNAERIINVGGRDWKLSFHDLPSFATLIGTEKYTPLAVAVGGVSFSVLLFFVLYSFTRTQVRAERIADRLTKDLKKFQLAVEHASDHIIITDIDGFILYANKAAEKITGYSKKEMIGQRPSLWGKRMKPEFYKKMWNTLKVKKEHFIDQLSNKRKNGEIYDAETHIAPVLDQENNVMFFVGIERDITKEKEIDRAKTEFVSLASHQLKTPSAQIKGFIDNMLSGLTGPLNKKQKEYLNDMFAIADRNSKLIDDLLNVSRLERGMLTADIKNVQIRKILEIALSPLMKMAKEKGVTIKKEYPEENFYILADFDKSVEIIRNIIHNAIGFTKPSSSVTISLHKDRKDVVMSVQDEGEGITPENQKTLFAKEKVLGGKVKAAGAGLGLYLAKQFIDLQGGKINFDTKPGEGTTFYIYFKKK</sequence>
<keyword evidence="10 11" id="KW-0472">Membrane</keyword>
<dbReference type="InterPro" id="IPR000700">
    <property type="entry name" value="PAS-assoc_C"/>
</dbReference>
<dbReference type="Pfam" id="PF00512">
    <property type="entry name" value="HisKA"/>
    <property type="match status" value="1"/>
</dbReference>
<dbReference type="EC" id="2.7.13.3" evidence="3"/>
<feature type="domain" description="PAS" evidence="13">
    <location>
        <begin position="355"/>
        <end position="400"/>
    </location>
</feature>
<dbReference type="Gene3D" id="3.30.565.10">
    <property type="entry name" value="Histidine kinase-like ATPase, C-terminal domain"/>
    <property type="match status" value="1"/>
</dbReference>
<dbReference type="SMART" id="SM00387">
    <property type="entry name" value="HATPase_c"/>
    <property type="match status" value="1"/>
</dbReference>
<dbReference type="InterPro" id="IPR005467">
    <property type="entry name" value="His_kinase_dom"/>
</dbReference>
<feature type="domain" description="PAC" evidence="14">
    <location>
        <begin position="426"/>
        <end position="480"/>
    </location>
</feature>
<dbReference type="InterPro" id="IPR050351">
    <property type="entry name" value="BphY/WalK/GraS-like"/>
</dbReference>
<evidence type="ECO:0000256" key="5">
    <source>
        <dbReference type="ARBA" id="ARBA00022679"/>
    </source>
</evidence>
<dbReference type="PROSITE" id="PS50113">
    <property type="entry name" value="PAC"/>
    <property type="match status" value="1"/>
</dbReference>
<dbReference type="InterPro" id="IPR036097">
    <property type="entry name" value="HisK_dim/P_sf"/>
</dbReference>
<keyword evidence="9" id="KW-0902">Two-component regulatory system</keyword>
<comment type="catalytic activity">
    <reaction evidence="1">
        <text>ATP + protein L-histidine = ADP + protein N-phospho-L-histidine.</text>
        <dbReference type="EC" id="2.7.13.3"/>
    </reaction>
</comment>
<dbReference type="InterPro" id="IPR003661">
    <property type="entry name" value="HisK_dim/P_dom"/>
</dbReference>
<keyword evidence="4" id="KW-0597">Phosphoprotein</keyword>
<evidence type="ECO:0000256" key="1">
    <source>
        <dbReference type="ARBA" id="ARBA00000085"/>
    </source>
</evidence>
<evidence type="ECO:0000313" key="16">
    <source>
        <dbReference type="EMBL" id="KKO02685.1"/>
    </source>
</evidence>
<dbReference type="InterPro" id="IPR035965">
    <property type="entry name" value="PAS-like_dom_sf"/>
</dbReference>
<dbReference type="GO" id="GO:0005886">
    <property type="term" value="C:plasma membrane"/>
    <property type="evidence" value="ECO:0007669"/>
    <property type="project" value="TreeGrafter"/>
</dbReference>
<dbReference type="Gene3D" id="3.30.450.20">
    <property type="entry name" value="PAS domain"/>
    <property type="match status" value="1"/>
</dbReference>
<evidence type="ECO:0000259" key="14">
    <source>
        <dbReference type="PROSITE" id="PS50113"/>
    </source>
</evidence>
<dbReference type="SMART" id="SM00086">
    <property type="entry name" value="PAC"/>
    <property type="match status" value="1"/>
</dbReference>
<dbReference type="SUPFAM" id="SSF55874">
    <property type="entry name" value="ATPase domain of HSP90 chaperone/DNA topoisomerase II/histidine kinase"/>
    <property type="match status" value="1"/>
</dbReference>
<dbReference type="CDD" id="cd00082">
    <property type="entry name" value="HisKA"/>
    <property type="match status" value="1"/>
</dbReference>
<dbReference type="AlphaFoldDB" id="A0A0F9VF52"/>
<dbReference type="Gene3D" id="1.10.287.130">
    <property type="match status" value="1"/>
</dbReference>
<feature type="domain" description="CHASE" evidence="15">
    <location>
        <begin position="78"/>
        <end position="263"/>
    </location>
</feature>
<dbReference type="SMART" id="SM00388">
    <property type="entry name" value="HisKA"/>
    <property type="match status" value="1"/>
</dbReference>
<comment type="caution">
    <text evidence="16">The sequence shown here is derived from an EMBL/GenBank/DDBJ whole genome shotgun (WGS) entry which is preliminary data.</text>
</comment>
<proteinExistence type="predicted"/>
<name>A0A0F9VF52_9ZZZZ</name>
<dbReference type="GO" id="GO:0000155">
    <property type="term" value="F:phosphorelay sensor kinase activity"/>
    <property type="evidence" value="ECO:0007669"/>
    <property type="project" value="InterPro"/>
</dbReference>
<dbReference type="PRINTS" id="PR00344">
    <property type="entry name" value="BCTRLSENSOR"/>
</dbReference>
<accession>A0A0F9VF52</accession>
<gene>
    <name evidence="16" type="ORF">LCGC14_0101340</name>
</gene>
<dbReference type="Pfam" id="PF13426">
    <property type="entry name" value="PAS_9"/>
    <property type="match status" value="1"/>
</dbReference>
<evidence type="ECO:0000256" key="4">
    <source>
        <dbReference type="ARBA" id="ARBA00022553"/>
    </source>
</evidence>
<dbReference type="NCBIfam" id="TIGR00229">
    <property type="entry name" value="sensory_box"/>
    <property type="match status" value="1"/>
</dbReference>
<dbReference type="InterPro" id="IPR001610">
    <property type="entry name" value="PAC"/>
</dbReference>
<evidence type="ECO:0000256" key="6">
    <source>
        <dbReference type="ARBA" id="ARBA00022692"/>
    </source>
</evidence>
<keyword evidence="5" id="KW-0808">Transferase</keyword>
<dbReference type="GO" id="GO:0004721">
    <property type="term" value="F:phosphoprotein phosphatase activity"/>
    <property type="evidence" value="ECO:0007669"/>
    <property type="project" value="TreeGrafter"/>
</dbReference>
<dbReference type="PROSITE" id="PS50109">
    <property type="entry name" value="HIS_KIN"/>
    <property type="match status" value="1"/>
</dbReference>
<feature type="transmembrane region" description="Helical" evidence="11">
    <location>
        <begin position="318"/>
        <end position="338"/>
    </location>
</feature>
<evidence type="ECO:0000259" key="13">
    <source>
        <dbReference type="PROSITE" id="PS50112"/>
    </source>
</evidence>
<feature type="domain" description="Histidine kinase" evidence="12">
    <location>
        <begin position="484"/>
        <end position="700"/>
    </location>
</feature>
<dbReference type="PANTHER" id="PTHR45453:SF1">
    <property type="entry name" value="PHOSPHATE REGULON SENSOR PROTEIN PHOR"/>
    <property type="match status" value="1"/>
</dbReference>
<dbReference type="InterPro" id="IPR036890">
    <property type="entry name" value="HATPase_C_sf"/>
</dbReference>
<evidence type="ECO:0000256" key="2">
    <source>
        <dbReference type="ARBA" id="ARBA00004370"/>
    </source>
</evidence>
<evidence type="ECO:0000256" key="3">
    <source>
        <dbReference type="ARBA" id="ARBA00012438"/>
    </source>
</evidence>
<dbReference type="EMBL" id="LAZR01000029">
    <property type="protein sequence ID" value="KKO02685.1"/>
    <property type="molecule type" value="Genomic_DNA"/>
</dbReference>
<evidence type="ECO:0000259" key="12">
    <source>
        <dbReference type="PROSITE" id="PS50109"/>
    </source>
</evidence>
<evidence type="ECO:0000256" key="11">
    <source>
        <dbReference type="SAM" id="Phobius"/>
    </source>
</evidence>
<dbReference type="Pfam" id="PF03924">
    <property type="entry name" value="CHASE"/>
    <property type="match status" value="1"/>
</dbReference>
<dbReference type="SUPFAM" id="SSF47384">
    <property type="entry name" value="Homodimeric domain of signal transducing histidine kinase"/>
    <property type="match status" value="1"/>
</dbReference>
<comment type="subcellular location">
    <subcellularLocation>
        <location evidence="2">Membrane</location>
    </subcellularLocation>
</comment>
<dbReference type="InterPro" id="IPR042240">
    <property type="entry name" value="CHASE_sf"/>
</dbReference>
<dbReference type="PROSITE" id="PS50839">
    <property type="entry name" value="CHASE"/>
    <property type="match status" value="1"/>
</dbReference>
<protein>
    <recommendedName>
        <fullName evidence="3">histidine kinase</fullName>
        <ecNumber evidence="3">2.7.13.3</ecNumber>
    </recommendedName>
</protein>
<organism evidence="16">
    <name type="scientific">marine sediment metagenome</name>
    <dbReference type="NCBI Taxonomy" id="412755"/>
    <lineage>
        <taxon>unclassified sequences</taxon>
        <taxon>metagenomes</taxon>
        <taxon>ecological metagenomes</taxon>
    </lineage>
</organism>
<keyword evidence="8 11" id="KW-1133">Transmembrane helix</keyword>
<dbReference type="SMART" id="SM01079">
    <property type="entry name" value="CHASE"/>
    <property type="match status" value="1"/>
</dbReference>
<dbReference type="InterPro" id="IPR000014">
    <property type="entry name" value="PAS"/>
</dbReference>
<dbReference type="InterPro" id="IPR004358">
    <property type="entry name" value="Sig_transdc_His_kin-like_C"/>
</dbReference>
<keyword evidence="6 11" id="KW-0812">Transmembrane</keyword>
<evidence type="ECO:0000256" key="10">
    <source>
        <dbReference type="ARBA" id="ARBA00023136"/>
    </source>
</evidence>
<reference evidence="16" key="1">
    <citation type="journal article" date="2015" name="Nature">
        <title>Complex archaea that bridge the gap between prokaryotes and eukaryotes.</title>
        <authorList>
            <person name="Spang A."/>
            <person name="Saw J.H."/>
            <person name="Jorgensen S.L."/>
            <person name="Zaremba-Niedzwiedzka K."/>
            <person name="Martijn J."/>
            <person name="Lind A.E."/>
            <person name="van Eijk R."/>
            <person name="Schleper C."/>
            <person name="Guy L."/>
            <person name="Ettema T.J."/>
        </authorList>
    </citation>
    <scope>NUCLEOTIDE SEQUENCE</scope>
</reference>
<dbReference type="PANTHER" id="PTHR45453">
    <property type="entry name" value="PHOSPHATE REGULON SENSOR PROTEIN PHOR"/>
    <property type="match status" value="1"/>
</dbReference>
<dbReference type="Gene3D" id="3.30.450.350">
    <property type="entry name" value="CHASE domain"/>
    <property type="match status" value="1"/>
</dbReference>
<dbReference type="InterPro" id="IPR006189">
    <property type="entry name" value="CHASE_dom"/>
</dbReference>
<dbReference type="CDD" id="cd00130">
    <property type="entry name" value="PAS"/>
    <property type="match status" value="1"/>
</dbReference>
<dbReference type="InterPro" id="IPR003594">
    <property type="entry name" value="HATPase_dom"/>
</dbReference>
<dbReference type="GO" id="GO:0016036">
    <property type="term" value="P:cellular response to phosphate starvation"/>
    <property type="evidence" value="ECO:0007669"/>
    <property type="project" value="TreeGrafter"/>
</dbReference>
<evidence type="ECO:0000256" key="8">
    <source>
        <dbReference type="ARBA" id="ARBA00022989"/>
    </source>
</evidence>
<dbReference type="SMART" id="SM00091">
    <property type="entry name" value="PAS"/>
    <property type="match status" value="1"/>
</dbReference>
<dbReference type="Pfam" id="PF02518">
    <property type="entry name" value="HATPase_c"/>
    <property type="match status" value="1"/>
</dbReference>